<dbReference type="EMBL" id="MU863624">
    <property type="protein sequence ID" value="KAK4106375.1"/>
    <property type="molecule type" value="Genomic_DNA"/>
</dbReference>
<evidence type="ECO:0000256" key="1">
    <source>
        <dbReference type="SAM" id="MobiDB-lite"/>
    </source>
</evidence>
<name>A0AAN6T5X3_9PEZI</name>
<accession>A0AAN6T5X3</accession>
<reference evidence="2" key="2">
    <citation type="submission" date="2023-05" db="EMBL/GenBank/DDBJ databases">
        <authorList>
            <consortium name="Lawrence Berkeley National Laboratory"/>
            <person name="Steindorff A."/>
            <person name="Hensen N."/>
            <person name="Bonometti L."/>
            <person name="Westerberg I."/>
            <person name="Brannstrom I.O."/>
            <person name="Guillou S."/>
            <person name="Cros-Aarteil S."/>
            <person name="Calhoun S."/>
            <person name="Haridas S."/>
            <person name="Kuo A."/>
            <person name="Mondo S."/>
            <person name="Pangilinan J."/>
            <person name="Riley R."/>
            <person name="Labutti K."/>
            <person name="Andreopoulos B."/>
            <person name="Lipzen A."/>
            <person name="Chen C."/>
            <person name="Yanf M."/>
            <person name="Daum C."/>
            <person name="Ng V."/>
            <person name="Clum A."/>
            <person name="Ohm R."/>
            <person name="Martin F."/>
            <person name="Silar P."/>
            <person name="Natvig D."/>
            <person name="Lalanne C."/>
            <person name="Gautier V."/>
            <person name="Ament-Velasquez S.L."/>
            <person name="Kruys A."/>
            <person name="Hutchinson M.I."/>
            <person name="Powell A.J."/>
            <person name="Barry K."/>
            <person name="Miller A.N."/>
            <person name="Grigoriev I.V."/>
            <person name="Debuchy R."/>
            <person name="Gladieux P."/>
            <person name="Thoren M.H."/>
            <person name="Johannesson H."/>
        </authorList>
    </citation>
    <scope>NUCLEOTIDE SEQUENCE</scope>
    <source>
        <strain evidence="2">CBS 757.83</strain>
    </source>
</reference>
<organism evidence="2 3">
    <name type="scientific">Parathielavia hyrcaniae</name>
    <dbReference type="NCBI Taxonomy" id="113614"/>
    <lineage>
        <taxon>Eukaryota</taxon>
        <taxon>Fungi</taxon>
        <taxon>Dikarya</taxon>
        <taxon>Ascomycota</taxon>
        <taxon>Pezizomycotina</taxon>
        <taxon>Sordariomycetes</taxon>
        <taxon>Sordariomycetidae</taxon>
        <taxon>Sordariales</taxon>
        <taxon>Chaetomiaceae</taxon>
        <taxon>Parathielavia</taxon>
    </lineage>
</organism>
<feature type="region of interest" description="Disordered" evidence="1">
    <location>
        <begin position="140"/>
        <end position="167"/>
    </location>
</feature>
<feature type="region of interest" description="Disordered" evidence="1">
    <location>
        <begin position="185"/>
        <end position="214"/>
    </location>
</feature>
<sequence length="214" mass="23053">MGKRFLYMTSSPLMISRPLLGIGKVIGLAAFGRRAASVLGRYIMRRRRVHQQGRVSIRHMDTYDLDVLIRWAPSSSGARVSVHGIQHPILNAQIPSAVTGPEGQTDVLLWSGTHDLRCNVEKDTFNIAFMFGAPCSLGTRSRKSFEDDTGNRVGSQGTATPEFHGLGNNGGSYAIVDRLCWVQPEIPQGNSPSGQPPGSPGIPGFSLGTSPHSS</sequence>
<evidence type="ECO:0000313" key="3">
    <source>
        <dbReference type="Proteomes" id="UP001305647"/>
    </source>
</evidence>
<gene>
    <name evidence="2" type="ORF">N658DRAFT_16790</name>
</gene>
<keyword evidence="3" id="KW-1185">Reference proteome</keyword>
<reference evidence="2" key="1">
    <citation type="journal article" date="2023" name="Mol. Phylogenet. Evol.">
        <title>Genome-scale phylogeny and comparative genomics of the fungal order Sordariales.</title>
        <authorList>
            <person name="Hensen N."/>
            <person name="Bonometti L."/>
            <person name="Westerberg I."/>
            <person name="Brannstrom I.O."/>
            <person name="Guillou S."/>
            <person name="Cros-Aarteil S."/>
            <person name="Calhoun S."/>
            <person name="Haridas S."/>
            <person name="Kuo A."/>
            <person name="Mondo S."/>
            <person name="Pangilinan J."/>
            <person name="Riley R."/>
            <person name="LaButti K."/>
            <person name="Andreopoulos B."/>
            <person name="Lipzen A."/>
            <person name="Chen C."/>
            <person name="Yan M."/>
            <person name="Daum C."/>
            <person name="Ng V."/>
            <person name="Clum A."/>
            <person name="Steindorff A."/>
            <person name="Ohm R.A."/>
            <person name="Martin F."/>
            <person name="Silar P."/>
            <person name="Natvig D.O."/>
            <person name="Lalanne C."/>
            <person name="Gautier V."/>
            <person name="Ament-Velasquez S.L."/>
            <person name="Kruys A."/>
            <person name="Hutchinson M.I."/>
            <person name="Powell A.J."/>
            <person name="Barry K."/>
            <person name="Miller A.N."/>
            <person name="Grigoriev I.V."/>
            <person name="Debuchy R."/>
            <person name="Gladieux P."/>
            <person name="Hiltunen Thoren M."/>
            <person name="Johannesson H."/>
        </authorList>
    </citation>
    <scope>NUCLEOTIDE SEQUENCE</scope>
    <source>
        <strain evidence="2">CBS 757.83</strain>
    </source>
</reference>
<dbReference type="Proteomes" id="UP001305647">
    <property type="component" value="Unassembled WGS sequence"/>
</dbReference>
<protein>
    <submittedName>
        <fullName evidence="2">Uncharacterized protein</fullName>
    </submittedName>
</protein>
<comment type="caution">
    <text evidence="2">The sequence shown here is derived from an EMBL/GenBank/DDBJ whole genome shotgun (WGS) entry which is preliminary data.</text>
</comment>
<proteinExistence type="predicted"/>
<dbReference type="AlphaFoldDB" id="A0AAN6T5X3"/>
<evidence type="ECO:0000313" key="2">
    <source>
        <dbReference type="EMBL" id="KAK4106375.1"/>
    </source>
</evidence>